<dbReference type="InterPro" id="IPR023214">
    <property type="entry name" value="HAD_sf"/>
</dbReference>
<name>A0A212K0T5_9FIRM</name>
<dbReference type="NCBIfam" id="TIGR00099">
    <property type="entry name" value="Cof-subfamily"/>
    <property type="match status" value="1"/>
</dbReference>
<accession>A0A212K0T5</accession>
<sequence length="278" mass="29996">MKLFACDMDGTLLCSDFSISRENLDAIAELTRRGIVFAIATGRSYIDARSILDKYDLRCPIVCSNGAAVRDADGGLVSKRTIPLEELSRLCTYMDEHGIFYGINTTWDLSMLPDWEALVDAEEGATPEQLAFVKGPVLSQYGLRFIPSFAPFLSGEEPSCSISLASTSEKKLDDLAAFAALSGKVHLMASGFSSLEITPAGCSKASGLRELGEFLGVSLEEMVSMGDNYNDLDMLLETGRSFAVANAPEDIRAACTGVTPSCNENGVAYAIHRLLEEE</sequence>
<dbReference type="InterPro" id="IPR036412">
    <property type="entry name" value="HAD-like_sf"/>
</dbReference>
<proteinExistence type="predicted"/>
<dbReference type="Gene3D" id="3.40.50.1000">
    <property type="entry name" value="HAD superfamily/HAD-like"/>
    <property type="match status" value="1"/>
</dbReference>
<organism evidence="1">
    <name type="scientific">uncultured Eubacteriales bacterium</name>
    <dbReference type="NCBI Taxonomy" id="172733"/>
    <lineage>
        <taxon>Bacteria</taxon>
        <taxon>Bacillati</taxon>
        <taxon>Bacillota</taxon>
        <taxon>Clostridia</taxon>
        <taxon>Eubacteriales</taxon>
        <taxon>environmental samples</taxon>
    </lineage>
</organism>
<dbReference type="PANTHER" id="PTHR10000">
    <property type="entry name" value="PHOSPHOSERINE PHOSPHATASE"/>
    <property type="match status" value="1"/>
</dbReference>
<dbReference type="CDD" id="cd07516">
    <property type="entry name" value="HAD_Pase"/>
    <property type="match status" value="1"/>
</dbReference>
<protein>
    <submittedName>
        <fullName evidence="1">Putative Cof-like hydrolase</fullName>
    </submittedName>
</protein>
<dbReference type="Pfam" id="PF08282">
    <property type="entry name" value="Hydrolase_3"/>
    <property type="match status" value="1"/>
</dbReference>
<dbReference type="SFLD" id="SFLDS00003">
    <property type="entry name" value="Haloacid_Dehalogenase"/>
    <property type="match status" value="1"/>
</dbReference>
<dbReference type="AlphaFoldDB" id="A0A212K0T5"/>
<dbReference type="GO" id="GO:0016791">
    <property type="term" value="F:phosphatase activity"/>
    <property type="evidence" value="ECO:0007669"/>
    <property type="project" value="TreeGrafter"/>
</dbReference>
<dbReference type="SUPFAM" id="SSF56784">
    <property type="entry name" value="HAD-like"/>
    <property type="match status" value="1"/>
</dbReference>
<dbReference type="PANTHER" id="PTHR10000:SF55">
    <property type="entry name" value="5-AMINO-6-(5-PHOSPHO-D-RIBITYLAMINO)URACIL PHOSPHATASE YCSE"/>
    <property type="match status" value="1"/>
</dbReference>
<dbReference type="Gene3D" id="3.30.1240.10">
    <property type="match status" value="1"/>
</dbReference>
<dbReference type="SFLD" id="SFLDG01140">
    <property type="entry name" value="C2.B:_Phosphomannomutase_and_P"/>
    <property type="match status" value="1"/>
</dbReference>
<gene>
    <name evidence="1" type="ORF">KL86CLO1_12017</name>
</gene>
<dbReference type="GO" id="GO:0005829">
    <property type="term" value="C:cytosol"/>
    <property type="evidence" value="ECO:0007669"/>
    <property type="project" value="TreeGrafter"/>
</dbReference>
<dbReference type="EMBL" id="FLUN01000001">
    <property type="protein sequence ID" value="SBW05319.1"/>
    <property type="molecule type" value="Genomic_DNA"/>
</dbReference>
<dbReference type="InterPro" id="IPR000150">
    <property type="entry name" value="Cof"/>
</dbReference>
<reference evidence="1" key="1">
    <citation type="submission" date="2016-04" db="EMBL/GenBank/DDBJ databases">
        <authorList>
            <person name="Evans L.H."/>
            <person name="Alamgir A."/>
            <person name="Owens N."/>
            <person name="Weber N.D."/>
            <person name="Virtaneva K."/>
            <person name="Barbian K."/>
            <person name="Babar A."/>
            <person name="Rosenke K."/>
        </authorList>
    </citation>
    <scope>NUCLEOTIDE SEQUENCE</scope>
    <source>
        <strain evidence="1">86</strain>
    </source>
</reference>
<keyword evidence="1" id="KW-0378">Hydrolase</keyword>
<dbReference type="GO" id="GO:0000287">
    <property type="term" value="F:magnesium ion binding"/>
    <property type="evidence" value="ECO:0007669"/>
    <property type="project" value="TreeGrafter"/>
</dbReference>
<evidence type="ECO:0000313" key="1">
    <source>
        <dbReference type="EMBL" id="SBW05319.1"/>
    </source>
</evidence>